<feature type="compositionally biased region" description="Basic and acidic residues" evidence="1">
    <location>
        <begin position="722"/>
        <end position="838"/>
    </location>
</feature>
<feature type="region of interest" description="Disordered" evidence="1">
    <location>
        <begin position="679"/>
        <end position="839"/>
    </location>
</feature>
<name>A0A7S4HN63_9STRA</name>
<organism evidence="3">
    <name type="scientific">Odontella aurita</name>
    <dbReference type="NCBI Taxonomy" id="265563"/>
    <lineage>
        <taxon>Eukaryota</taxon>
        <taxon>Sar</taxon>
        <taxon>Stramenopiles</taxon>
        <taxon>Ochrophyta</taxon>
        <taxon>Bacillariophyta</taxon>
        <taxon>Mediophyceae</taxon>
        <taxon>Biddulphiophycidae</taxon>
        <taxon>Eupodiscales</taxon>
        <taxon>Odontellaceae</taxon>
        <taxon>Odontella</taxon>
    </lineage>
</organism>
<feature type="transmembrane region" description="Helical" evidence="2">
    <location>
        <begin position="260"/>
        <end position="282"/>
    </location>
</feature>
<feature type="transmembrane region" description="Helical" evidence="2">
    <location>
        <begin position="118"/>
        <end position="138"/>
    </location>
</feature>
<evidence type="ECO:0008006" key="4">
    <source>
        <dbReference type="Google" id="ProtNLM"/>
    </source>
</evidence>
<gene>
    <name evidence="3" type="ORF">OAUR00152_LOCUS1918</name>
</gene>
<dbReference type="Pfam" id="PF14023">
    <property type="entry name" value="Bestrophin-like"/>
    <property type="match status" value="1"/>
</dbReference>
<dbReference type="SUPFAM" id="SSF54626">
    <property type="entry name" value="Chalcone isomerase"/>
    <property type="match status" value="1"/>
</dbReference>
<reference evidence="3" key="1">
    <citation type="submission" date="2021-01" db="EMBL/GenBank/DDBJ databases">
        <authorList>
            <person name="Corre E."/>
            <person name="Pelletier E."/>
            <person name="Niang G."/>
            <person name="Scheremetjew M."/>
            <person name="Finn R."/>
            <person name="Kale V."/>
            <person name="Holt S."/>
            <person name="Cochrane G."/>
            <person name="Meng A."/>
            <person name="Brown T."/>
            <person name="Cohen L."/>
        </authorList>
    </citation>
    <scope>NUCLEOTIDE SEQUENCE</scope>
    <source>
        <strain evidence="3">Isolate 1302-5</strain>
    </source>
</reference>
<proteinExistence type="predicted"/>
<dbReference type="PANTHER" id="PTHR47698:SF2">
    <property type="entry name" value="FATTY-ACID-BINDING PROTEIN 3, CHLOROPLASTIC"/>
    <property type="match status" value="1"/>
</dbReference>
<dbReference type="Gene3D" id="3.50.70.10">
    <property type="match status" value="1"/>
</dbReference>
<dbReference type="InterPro" id="IPR036298">
    <property type="entry name" value="Chalcone_isomerase_sf"/>
</dbReference>
<keyword evidence="2" id="KW-0472">Membrane</keyword>
<dbReference type="PANTHER" id="PTHR47698">
    <property type="entry name" value="FATTY-ACID-BINDING PROTEIN 3, CHLOROPLASTIC"/>
    <property type="match status" value="1"/>
</dbReference>
<keyword evidence="2" id="KW-1133">Transmembrane helix</keyword>
<dbReference type="InterPro" id="IPR025333">
    <property type="entry name" value="DUF4239"/>
</dbReference>
<accession>A0A7S4HN63</accession>
<dbReference type="GO" id="GO:0016872">
    <property type="term" value="F:intramolecular lyase activity"/>
    <property type="evidence" value="ECO:0007669"/>
    <property type="project" value="InterPro"/>
</dbReference>
<feature type="compositionally biased region" description="Basic and acidic residues" evidence="1">
    <location>
        <begin position="679"/>
        <end position="708"/>
    </location>
</feature>
<dbReference type="AlphaFoldDB" id="A0A7S4HN63"/>
<protein>
    <recommendedName>
        <fullName evidence="4">Chalcone isomerase domain-containing protein</fullName>
    </recommendedName>
</protein>
<feature type="region of interest" description="Disordered" evidence="1">
    <location>
        <begin position="512"/>
        <end position="536"/>
    </location>
</feature>
<evidence type="ECO:0000256" key="1">
    <source>
        <dbReference type="SAM" id="MobiDB-lite"/>
    </source>
</evidence>
<dbReference type="InterPro" id="IPR016088">
    <property type="entry name" value="Chalcone_isomerase_3-sand"/>
</dbReference>
<evidence type="ECO:0000256" key="2">
    <source>
        <dbReference type="SAM" id="Phobius"/>
    </source>
</evidence>
<sequence length="1033" mass="113527">MAAPSFGDALSTFREDMTNMMERTKASTGDTESDVQLLKSKRNYANDGLIERDVTDTPPVLDDLNQPDPPFSESYWVSPPFRMLVIGGAFFFFPFLTTFLINIIDIDENEYEIINGQFGPSVSVLYGTFVALTLEILYKRQCNIQENSTLEASLLAQVTQNVLSLFRDDAIVAREASQIVADQVRVIASRSRGAEMLTIMRADPYARMLSLVDRFQKSTNDFTLQEEALIECLRGEIPQLMESRAKRLSDEASELPPTHYLVLSLLTGLSLIGFTSATLTIVDENGKPPLESRLVFAGLTAIFFLFYNFCRDLNNPFGGVYQIKRAGADAFLLQIKSTLASQPFGPEVRFDSGGFRQSFDGPDLACEDECVLECEDDDEFCGPAFGMSQNALASAAAAATPTTATVMPKVDAAEAGDKEMICDDDEECDPDDGDVYLLDDWDDGDDENDPDGWEYYDDYGDYDDDDAYLPGAVEGTGTAAVAAAAGASVMKNAEKSAPPLPGVKEMICDDDEECDPDDGDVYLLDDWDDGDDENDPDGWEYYDDYGDYDDDDAYLPGAVEGTGTAAVAAAAGASVMKNAEKSAPPLPPGSDPALLYFLGTSGFGATSCVYDVEKSTANMEEADLLLGSTEVLRAEELFRRKKLAEKRSRFGEDWERESLGERDVQTLRDLDERKEQERFAARETVKRPREQCREKERFASDESTRLTEDDVDELVEKVLIPQDKKEQEKATAAEAEAEAKRLAEEEARLRAREEELQKRAREEEAAAAEAEAKRAAEEEEEAMKAAKVEAEAKAKRDAEEAAAARKAAKEATEAEQRRKEEAEEEERRRRELAAREAYDSSLSALKDPATGVSFPPKLEDDLYLMGVGVRRKAIINVYSVGAYSSYEARTCLSGDSSSSPGRNKNDVLERLQSAVKSADRTSFILNMTFKASAEAMAGAIADSVAPRHAGDQTNVDELKKIILEGVKKVKKGGAATKGTTFRFDCDKDGLSVSVDRENVGRVASRTLSGAFCDVFLDDKAVSPALRDSIYGNC</sequence>
<dbReference type="EMBL" id="HBKQ01002807">
    <property type="protein sequence ID" value="CAE2204047.1"/>
    <property type="molecule type" value="Transcribed_RNA"/>
</dbReference>
<keyword evidence="2" id="KW-0812">Transmembrane</keyword>
<feature type="transmembrane region" description="Helical" evidence="2">
    <location>
        <begin position="84"/>
        <end position="106"/>
    </location>
</feature>
<evidence type="ECO:0000313" key="3">
    <source>
        <dbReference type="EMBL" id="CAE2204047.1"/>
    </source>
</evidence>